<reference evidence="7 8" key="1">
    <citation type="submission" date="2024-06" db="EMBL/GenBank/DDBJ databases">
        <authorList>
            <person name="Pan Q."/>
            <person name="Wen M."/>
            <person name="Jouanno E."/>
            <person name="Zahm M."/>
            <person name="Klopp C."/>
            <person name="Cabau C."/>
            <person name="Louis A."/>
            <person name="Berthelot C."/>
            <person name="Parey E."/>
            <person name="Roest Crollius H."/>
            <person name="Montfort J."/>
            <person name="Robinson-Rechavi M."/>
            <person name="Bouchez O."/>
            <person name="Lampietro C."/>
            <person name="Lopez Roques C."/>
            <person name="Donnadieu C."/>
            <person name="Postlethwait J."/>
            <person name="Bobe J."/>
            <person name="Verreycken H."/>
            <person name="Guiguen Y."/>
        </authorList>
    </citation>
    <scope>NUCLEOTIDE SEQUENCE [LARGE SCALE GENOMIC DNA]</scope>
    <source>
        <strain evidence="7">Up_M1</strain>
        <tissue evidence="7">Testis</tissue>
    </source>
</reference>
<dbReference type="Gene3D" id="2.130.10.10">
    <property type="entry name" value="YVTN repeat-like/Quinoprotein amine dehydrogenase"/>
    <property type="match status" value="1"/>
</dbReference>
<feature type="repeat" description="WD" evidence="4">
    <location>
        <begin position="268"/>
        <end position="309"/>
    </location>
</feature>
<dbReference type="Pfam" id="PF24807">
    <property type="entry name" value="WD40_CDC20-Fz"/>
    <property type="match status" value="1"/>
</dbReference>
<evidence type="ECO:0000256" key="3">
    <source>
        <dbReference type="ARBA" id="ARBA00022737"/>
    </source>
</evidence>
<sequence>MVRRRLSTEQPVASSPFAARGHQSPCLEFDSVCQRLCLDSPPGCAAESKLAQETSTDTKTVVGAGLSTNGGIPAMRASISTTNRWIVPEQDWVWSSSGQEDKCSQKSGTPFSVLNPFVNDLKGASKPQMSLSLPSLVDDYYSHLLDWSHSDMVALALGSQVFLWQANTQSLQGSIHPRAADGPYFPVRLSHRVTSVSWSPDGSTLGIGTKEGSVQFWDVERRTKLRTVKSHLSGVGVLSWNQQILSSGSVLGLIHHHDYRAHAPTVGVFHQEGGVCGLKWSPRGDLLASGSKDGLLSIWSNDLGSTTKNRPLVKTMTQPSAVKALAWCPCQKDMIATGGGRSDTVLRIWDIQSGVCVDSAQTNSQVCSVVWSVKRNVLFTGHGFPHHHITCWSPSPSLEQAYQLHGHMGRVLHLALSPSETTLLSAGADHLGHIWNTVSVDI</sequence>
<gene>
    <name evidence="7" type="ORF">UPYG_G00191020</name>
</gene>
<dbReference type="InterPro" id="IPR001680">
    <property type="entry name" value="WD40_rpt"/>
</dbReference>
<evidence type="ECO:0000256" key="1">
    <source>
        <dbReference type="ARBA" id="ARBA00006445"/>
    </source>
</evidence>
<feature type="region of interest" description="Disordered" evidence="5">
    <location>
        <begin position="1"/>
        <end position="21"/>
    </location>
</feature>
<dbReference type="InterPro" id="IPR033010">
    <property type="entry name" value="Cdc20/Fizzy"/>
</dbReference>
<dbReference type="PANTHER" id="PTHR19918:SF4">
    <property type="entry name" value="CELL DIVISION CYCLE PROTEIN 20 HOMOLOG B"/>
    <property type="match status" value="1"/>
</dbReference>
<dbReference type="InterPro" id="IPR036322">
    <property type="entry name" value="WD40_repeat_dom_sf"/>
</dbReference>
<dbReference type="SUPFAM" id="SSF50978">
    <property type="entry name" value="WD40 repeat-like"/>
    <property type="match status" value="1"/>
</dbReference>
<proteinExistence type="inferred from homology"/>
<dbReference type="AlphaFoldDB" id="A0ABD0X9F4"/>
<keyword evidence="2 4" id="KW-0853">WD repeat</keyword>
<organism evidence="7 8">
    <name type="scientific">Umbra pygmaea</name>
    <name type="common">Eastern mudminnow</name>
    <dbReference type="NCBI Taxonomy" id="75934"/>
    <lineage>
        <taxon>Eukaryota</taxon>
        <taxon>Metazoa</taxon>
        <taxon>Chordata</taxon>
        <taxon>Craniata</taxon>
        <taxon>Vertebrata</taxon>
        <taxon>Euteleostomi</taxon>
        <taxon>Actinopterygii</taxon>
        <taxon>Neopterygii</taxon>
        <taxon>Teleostei</taxon>
        <taxon>Protacanthopterygii</taxon>
        <taxon>Esociformes</taxon>
        <taxon>Umbridae</taxon>
        <taxon>Umbra</taxon>
    </lineage>
</organism>
<dbReference type="Proteomes" id="UP001557470">
    <property type="component" value="Unassembled WGS sequence"/>
</dbReference>
<protein>
    <recommendedName>
        <fullName evidence="6">CDC20/Fizzy WD40 domain-containing protein</fullName>
    </recommendedName>
</protein>
<comment type="similarity">
    <text evidence="1">Belongs to the WD repeat CDC20/Fizzy family.</text>
</comment>
<dbReference type="InterPro" id="IPR015943">
    <property type="entry name" value="WD40/YVTN_repeat-like_dom_sf"/>
</dbReference>
<evidence type="ECO:0000256" key="4">
    <source>
        <dbReference type="PROSITE-ProRule" id="PRU00221"/>
    </source>
</evidence>
<evidence type="ECO:0000313" key="8">
    <source>
        <dbReference type="Proteomes" id="UP001557470"/>
    </source>
</evidence>
<feature type="domain" description="CDC20/Fizzy WD40" evidence="6">
    <location>
        <begin position="131"/>
        <end position="435"/>
    </location>
</feature>
<feature type="repeat" description="WD" evidence="4">
    <location>
        <begin position="404"/>
        <end position="442"/>
    </location>
</feature>
<accession>A0ABD0X9F4</accession>
<evidence type="ECO:0000259" key="6">
    <source>
        <dbReference type="Pfam" id="PF24807"/>
    </source>
</evidence>
<dbReference type="PROSITE" id="PS50082">
    <property type="entry name" value="WD_REPEATS_2"/>
    <property type="match status" value="3"/>
</dbReference>
<evidence type="ECO:0000313" key="7">
    <source>
        <dbReference type="EMBL" id="KAL0979876.1"/>
    </source>
</evidence>
<dbReference type="SMART" id="SM00320">
    <property type="entry name" value="WD40"/>
    <property type="match status" value="5"/>
</dbReference>
<comment type="caution">
    <text evidence="7">The sequence shown here is derived from an EMBL/GenBank/DDBJ whole genome shotgun (WGS) entry which is preliminary data.</text>
</comment>
<feature type="repeat" description="WD" evidence="4">
    <location>
        <begin position="193"/>
        <end position="227"/>
    </location>
</feature>
<name>A0ABD0X9F4_UMBPY</name>
<dbReference type="InterPro" id="IPR056150">
    <property type="entry name" value="WD40_CDC20-Fz"/>
</dbReference>
<dbReference type="EMBL" id="JAGEUA010000005">
    <property type="protein sequence ID" value="KAL0979876.1"/>
    <property type="molecule type" value="Genomic_DNA"/>
</dbReference>
<dbReference type="PROSITE" id="PS50294">
    <property type="entry name" value="WD_REPEATS_REGION"/>
    <property type="match status" value="2"/>
</dbReference>
<dbReference type="PANTHER" id="PTHR19918">
    <property type="entry name" value="CELL DIVISION CYCLE 20 CDC20 FIZZY -RELATED"/>
    <property type="match status" value="1"/>
</dbReference>
<keyword evidence="8" id="KW-1185">Reference proteome</keyword>
<evidence type="ECO:0000256" key="5">
    <source>
        <dbReference type="SAM" id="MobiDB-lite"/>
    </source>
</evidence>
<keyword evidence="3" id="KW-0677">Repeat</keyword>
<evidence type="ECO:0000256" key="2">
    <source>
        <dbReference type="ARBA" id="ARBA00022574"/>
    </source>
</evidence>